<feature type="transmembrane region" description="Helical" evidence="1">
    <location>
        <begin position="293"/>
        <end position="312"/>
    </location>
</feature>
<dbReference type="Proteomes" id="UP000250222">
    <property type="component" value="Unassembled WGS sequence"/>
</dbReference>
<keyword evidence="3" id="KW-1185">Reference proteome</keyword>
<dbReference type="GO" id="GO:0008233">
    <property type="term" value="F:peptidase activity"/>
    <property type="evidence" value="ECO:0007669"/>
    <property type="project" value="InterPro"/>
</dbReference>
<dbReference type="EMBL" id="UETB01000001">
    <property type="protein sequence ID" value="SSA36887.1"/>
    <property type="molecule type" value="Genomic_DNA"/>
</dbReference>
<keyword evidence="1" id="KW-0812">Transmembrane</keyword>
<feature type="transmembrane region" description="Helical" evidence="1">
    <location>
        <begin position="162"/>
        <end position="187"/>
    </location>
</feature>
<evidence type="ECO:0000313" key="3">
    <source>
        <dbReference type="Proteomes" id="UP000250222"/>
    </source>
</evidence>
<dbReference type="PANTHER" id="PTHR36844">
    <property type="entry name" value="PROTEASE PRSW"/>
    <property type="match status" value="1"/>
</dbReference>
<gene>
    <name evidence="2" type="ORF">SAMN05216184_101545</name>
</gene>
<feature type="transmembrane region" description="Helical" evidence="1">
    <location>
        <begin position="261"/>
        <end position="281"/>
    </location>
</feature>
<reference evidence="2 3" key="1">
    <citation type="submission" date="2016-10" db="EMBL/GenBank/DDBJ databases">
        <authorList>
            <person name="Cai Z."/>
        </authorList>
    </citation>
    <scope>NUCLEOTIDE SEQUENCE [LARGE SCALE GENOMIC DNA]</scope>
    <source>
        <strain evidence="2 3">CGMCC 1.10826</strain>
    </source>
</reference>
<sequence length="417" mass="44455">MAASTLIAMAFPPEPYPPSARPARPTAYLAGEQPQTAPWGAGGLAAPAQAPWQPPRPRRGGTVLVAVGTGVGVLALIVTIAQIAALTSAGAALVGGIVALVPLTAVLLGIRWIDRWEPEPRYALLFAFLWGAGVSTLVSIWLNTAFSTAVYYSTGNLETAEILGAALGAPLIEETAKGLGVLVLFLARRRYFDGPVDGIVYAAMVAAGFAFVENILYFGRAIEMLPQIFVMRGILSPFAHVMFTVAIGIALGLAARSRSSLAWVGALPLGWLVAVLLHGLWNGSTFTGSFFGLYVVVQVPLFVGAIVLVVWLRRRERRVITGRLVEYARAGWLAPHEVTMLGSFPGRRAAMSWAARGGPAAKGAMRDFQRSATALALGRQRFATGRAEPSYHHDERVLLDRVTTSRTSFLRALSGAR</sequence>
<dbReference type="Pfam" id="PF13367">
    <property type="entry name" value="PrsW-protease"/>
    <property type="match status" value="1"/>
</dbReference>
<proteinExistence type="predicted"/>
<feature type="transmembrane region" description="Helical" evidence="1">
    <location>
        <begin position="63"/>
        <end position="85"/>
    </location>
</feature>
<feature type="transmembrane region" description="Helical" evidence="1">
    <location>
        <begin position="234"/>
        <end position="254"/>
    </location>
</feature>
<protein>
    <submittedName>
        <fullName evidence="2">Membrane proteinase PrsW, cleaves anti-sigma factor RsiW, M82 family</fullName>
    </submittedName>
</protein>
<feature type="transmembrane region" description="Helical" evidence="1">
    <location>
        <begin position="122"/>
        <end position="142"/>
    </location>
</feature>
<dbReference type="InterPro" id="IPR026898">
    <property type="entry name" value="PrsW"/>
</dbReference>
<feature type="transmembrane region" description="Helical" evidence="1">
    <location>
        <begin position="91"/>
        <end position="110"/>
    </location>
</feature>
<dbReference type="PANTHER" id="PTHR36844:SF1">
    <property type="entry name" value="PROTEASE PRSW"/>
    <property type="match status" value="1"/>
</dbReference>
<evidence type="ECO:0000313" key="2">
    <source>
        <dbReference type="EMBL" id="SSA36887.1"/>
    </source>
</evidence>
<feature type="transmembrane region" description="Helical" evidence="1">
    <location>
        <begin position="199"/>
        <end position="222"/>
    </location>
</feature>
<keyword evidence="1" id="KW-0472">Membrane</keyword>
<name>A0A2Y9A3V1_9MICO</name>
<organism evidence="2 3">
    <name type="scientific">Georgenia satyanarayanai</name>
    <dbReference type="NCBI Taxonomy" id="860221"/>
    <lineage>
        <taxon>Bacteria</taxon>
        <taxon>Bacillati</taxon>
        <taxon>Actinomycetota</taxon>
        <taxon>Actinomycetes</taxon>
        <taxon>Micrococcales</taxon>
        <taxon>Bogoriellaceae</taxon>
        <taxon>Georgenia</taxon>
    </lineage>
</organism>
<keyword evidence="1" id="KW-1133">Transmembrane helix</keyword>
<accession>A0A2Y9A3V1</accession>
<evidence type="ECO:0000256" key="1">
    <source>
        <dbReference type="SAM" id="Phobius"/>
    </source>
</evidence>
<dbReference type="AlphaFoldDB" id="A0A2Y9A3V1"/>